<feature type="compositionally biased region" description="Low complexity" evidence="9">
    <location>
        <begin position="487"/>
        <end position="497"/>
    </location>
</feature>
<comment type="similarity">
    <text evidence="2 8">Belongs to the MLO family.</text>
</comment>
<comment type="subcellular location">
    <subcellularLocation>
        <location evidence="1 8">Membrane</location>
        <topology evidence="1 8">Multi-pass membrane protein</topology>
    </subcellularLocation>
</comment>
<keyword evidence="4 8" id="KW-0611">Plant defense</keyword>
<evidence type="ECO:0000256" key="5">
    <source>
        <dbReference type="ARBA" id="ARBA00022989"/>
    </source>
</evidence>
<proteinExistence type="inferred from homology"/>
<comment type="function">
    <text evidence="8">May be involved in modulation of pathogen defense and leaf cell death.</text>
</comment>
<feature type="transmembrane region" description="Helical" evidence="10">
    <location>
        <begin position="256"/>
        <end position="275"/>
    </location>
</feature>
<evidence type="ECO:0000256" key="8">
    <source>
        <dbReference type="RuleBase" id="RU280816"/>
    </source>
</evidence>
<evidence type="ECO:0000256" key="9">
    <source>
        <dbReference type="SAM" id="MobiDB-lite"/>
    </source>
</evidence>
<feature type="transmembrane region" description="Helical" evidence="10">
    <location>
        <begin position="18"/>
        <end position="41"/>
    </location>
</feature>
<accession>A0AAV0Q9V4</accession>
<evidence type="ECO:0000256" key="4">
    <source>
        <dbReference type="ARBA" id="ARBA00022821"/>
    </source>
</evidence>
<evidence type="ECO:0000256" key="10">
    <source>
        <dbReference type="SAM" id="Phobius"/>
    </source>
</evidence>
<keyword evidence="7 8" id="KW-0568">Pathogenesis-related protein</keyword>
<dbReference type="EMBL" id="CAMGYJ010000009">
    <property type="protein sequence ID" value="CAI0542350.1"/>
    <property type="molecule type" value="Genomic_DNA"/>
</dbReference>
<feature type="transmembrane region" description="Helical" evidence="10">
    <location>
        <begin position="344"/>
        <end position="364"/>
    </location>
</feature>
<gene>
    <name evidence="8" type="primary">MLO</name>
    <name evidence="11" type="ORF">LITE_LOCUS42445</name>
</gene>
<dbReference type="GO" id="GO:0006952">
    <property type="term" value="P:defense response"/>
    <property type="evidence" value="ECO:0007669"/>
    <property type="project" value="UniProtKB-KW"/>
</dbReference>
<dbReference type="GO" id="GO:0016020">
    <property type="term" value="C:membrane"/>
    <property type="evidence" value="ECO:0007669"/>
    <property type="project" value="UniProtKB-SubCell"/>
</dbReference>
<feature type="transmembrane region" description="Helical" evidence="10">
    <location>
        <begin position="384"/>
        <end position="404"/>
    </location>
</feature>
<keyword evidence="6 8" id="KW-0472">Membrane</keyword>
<evidence type="ECO:0000256" key="6">
    <source>
        <dbReference type="ARBA" id="ARBA00023136"/>
    </source>
</evidence>
<comment type="caution">
    <text evidence="11">The sequence shown here is derived from an EMBL/GenBank/DDBJ whole genome shotgun (WGS) entry which is preliminary data.</text>
</comment>
<evidence type="ECO:0000313" key="11">
    <source>
        <dbReference type="EMBL" id="CAI0542350.1"/>
    </source>
</evidence>
<keyword evidence="12" id="KW-1185">Reference proteome</keyword>
<dbReference type="GO" id="GO:0005516">
    <property type="term" value="F:calmodulin binding"/>
    <property type="evidence" value="ECO:0007669"/>
    <property type="project" value="UniProtKB-KW"/>
</dbReference>
<keyword evidence="3 8" id="KW-0812">Transmembrane</keyword>
<feature type="region of interest" description="Disordered" evidence="9">
    <location>
        <begin position="431"/>
        <end position="550"/>
    </location>
</feature>
<dbReference type="PANTHER" id="PTHR31942:SF89">
    <property type="entry name" value="MLO-LIKE PROTEIN 3"/>
    <property type="match status" value="1"/>
</dbReference>
<dbReference type="Pfam" id="PF03094">
    <property type="entry name" value="Mlo"/>
    <property type="match status" value="1"/>
</dbReference>
<evidence type="ECO:0000256" key="1">
    <source>
        <dbReference type="ARBA" id="ARBA00004141"/>
    </source>
</evidence>
<dbReference type="Proteomes" id="UP001154282">
    <property type="component" value="Unassembled WGS sequence"/>
</dbReference>
<feature type="compositionally biased region" description="Low complexity" evidence="9">
    <location>
        <begin position="443"/>
        <end position="456"/>
    </location>
</feature>
<dbReference type="PANTHER" id="PTHR31942">
    <property type="entry name" value="MLO-LIKE PROTEIN 1"/>
    <property type="match status" value="1"/>
</dbReference>
<feature type="transmembrane region" description="Helical" evidence="10">
    <location>
        <begin position="133"/>
        <end position="154"/>
    </location>
</feature>
<feature type="transmembrane region" description="Helical" evidence="10">
    <location>
        <begin position="281"/>
        <end position="299"/>
    </location>
</feature>
<dbReference type="InterPro" id="IPR004326">
    <property type="entry name" value="Mlo"/>
</dbReference>
<keyword evidence="8" id="KW-0112">Calmodulin-binding</keyword>
<feature type="compositionally biased region" description="Basic residues" evidence="9">
    <location>
        <begin position="474"/>
        <end position="486"/>
    </location>
</feature>
<keyword evidence="5 8" id="KW-1133">Transmembrane helix</keyword>
<name>A0AAV0Q9V4_9ROSI</name>
<sequence length="550" mass="62086">MAGGGEGEYRSLENTPTWALAMVCFVFIAVSLLIEHLIHLVSHWLQKHKKNSLVEAVDKLKSVMIVLGFMSLILTVTQKYIAKICIPNGAAATMLPCRTKRTVEIDDDDDKGEDYCGSKGKTALITEAGLNQLSIFLFVMAAMQIVYSVLTMALGRAKMRRWMAWEKETQTVEYEAANDPNRFRYTRQTTFGRRHMNCCTSNTVNLWIKCFFRQFFNSVAKVDYLTLRHGFIAAHLSNNNSFNFQKYIEKSLDEDFKSVVGISPIMWLLVVILMLGDIRGWHVYLWVSFLPLIIVLVVGTKLEVVVAKMALQLSENNTVIKGAPVVQPNDDYFWFSHPKFVLTLLHYTLFVNAFELAFFVWVTWQFGIHSCYHESLEIIVTRMAFAVMVQILCSYITLPLYALVTQMGSRYKGVMVEQQTANMLKNWHAGVKQNNKKKRDNVSPSSRSIPPSSPFSATNRNSNMMAFSPDSYSHHHSPTNSHHRHNTNGSPLGSTSHPPRPPPPPSSSGSGDAEIELEGTSYRDQMGSPLRSPTFADIQRGGNNRAFGPF</sequence>
<evidence type="ECO:0000313" key="12">
    <source>
        <dbReference type="Proteomes" id="UP001154282"/>
    </source>
</evidence>
<evidence type="ECO:0000256" key="2">
    <source>
        <dbReference type="ARBA" id="ARBA00006574"/>
    </source>
</evidence>
<evidence type="ECO:0000256" key="7">
    <source>
        <dbReference type="ARBA" id="ARBA00023265"/>
    </source>
</evidence>
<dbReference type="AlphaFoldDB" id="A0AAV0Q9V4"/>
<feature type="transmembrane region" description="Helical" evidence="10">
    <location>
        <begin position="62"/>
        <end position="81"/>
    </location>
</feature>
<protein>
    <recommendedName>
        <fullName evidence="8">MLO-like protein</fullName>
    </recommendedName>
</protein>
<evidence type="ECO:0000256" key="3">
    <source>
        <dbReference type="ARBA" id="ARBA00022692"/>
    </source>
</evidence>
<reference evidence="11" key="1">
    <citation type="submission" date="2022-08" db="EMBL/GenBank/DDBJ databases">
        <authorList>
            <person name="Gutierrez-Valencia J."/>
        </authorList>
    </citation>
    <scope>NUCLEOTIDE SEQUENCE</scope>
</reference>
<organism evidence="11 12">
    <name type="scientific">Linum tenue</name>
    <dbReference type="NCBI Taxonomy" id="586396"/>
    <lineage>
        <taxon>Eukaryota</taxon>
        <taxon>Viridiplantae</taxon>
        <taxon>Streptophyta</taxon>
        <taxon>Embryophyta</taxon>
        <taxon>Tracheophyta</taxon>
        <taxon>Spermatophyta</taxon>
        <taxon>Magnoliopsida</taxon>
        <taxon>eudicotyledons</taxon>
        <taxon>Gunneridae</taxon>
        <taxon>Pentapetalae</taxon>
        <taxon>rosids</taxon>
        <taxon>fabids</taxon>
        <taxon>Malpighiales</taxon>
        <taxon>Linaceae</taxon>
        <taxon>Linum</taxon>
    </lineage>
</organism>
<comment type="domain">
    <text evidence="8">The C-terminus contains a calmodulin-binding domain, which binds calmodulin in a calcium-dependent fashion.</text>
</comment>